<evidence type="ECO:0000313" key="4">
    <source>
        <dbReference type="Proteomes" id="UP000215509"/>
    </source>
</evidence>
<feature type="chain" id="PRO_5012985912" description="Copper amine oxidase-like N-terminal domain-containing protein" evidence="1">
    <location>
        <begin position="23"/>
        <end position="228"/>
    </location>
</feature>
<accession>A0A229UVX5</accession>
<feature type="domain" description="Copper amine oxidase-like N-terminal" evidence="2">
    <location>
        <begin position="56"/>
        <end position="94"/>
    </location>
</feature>
<evidence type="ECO:0000256" key="1">
    <source>
        <dbReference type="SAM" id="SignalP"/>
    </source>
</evidence>
<protein>
    <recommendedName>
        <fullName evidence="2">Copper amine oxidase-like N-terminal domain-containing protein</fullName>
    </recommendedName>
</protein>
<sequence length="228" mass="25678">MKWKRITLIGVSCIAFASTSFAFGGIESIQAYLNHDIKYTLNNKAWTPKDSDGNTLAPVIVNGTSYLPARAIAEALGSEIQWDDSTKNISIKTTHGTGDINERDQNINKKVNEIKEKLRLGLTQQEVQGLLADKHENAYNNGDLENGSDSYWKYYLFRDPDYTAKDLPDHVIDEEGLKNKKIGAYLFIGWKNNKLHLFSISYVNPKDNKIYLFILNPDGTTSENPVSN</sequence>
<dbReference type="OrthoDB" id="337615at2"/>
<dbReference type="AlphaFoldDB" id="A0A229UVX5"/>
<evidence type="ECO:0000313" key="3">
    <source>
        <dbReference type="EMBL" id="OXM87548.1"/>
    </source>
</evidence>
<reference evidence="3 4" key="1">
    <citation type="submission" date="2017-07" db="EMBL/GenBank/DDBJ databases">
        <title>Genome sequencing and assembly of Paenibacillus rigui.</title>
        <authorList>
            <person name="Mayilraj S."/>
        </authorList>
    </citation>
    <scope>NUCLEOTIDE SEQUENCE [LARGE SCALE GENOMIC DNA]</scope>
    <source>
        <strain evidence="3 4">JCM 16352</strain>
    </source>
</reference>
<gene>
    <name evidence="3" type="ORF">CF651_04265</name>
</gene>
<dbReference type="Proteomes" id="UP000215509">
    <property type="component" value="Unassembled WGS sequence"/>
</dbReference>
<keyword evidence="4" id="KW-1185">Reference proteome</keyword>
<dbReference type="EMBL" id="NMQW01000004">
    <property type="protein sequence ID" value="OXM87548.1"/>
    <property type="molecule type" value="Genomic_DNA"/>
</dbReference>
<keyword evidence="1" id="KW-0732">Signal</keyword>
<proteinExistence type="predicted"/>
<organism evidence="3 4">
    <name type="scientific">Paenibacillus rigui</name>
    <dbReference type="NCBI Taxonomy" id="554312"/>
    <lineage>
        <taxon>Bacteria</taxon>
        <taxon>Bacillati</taxon>
        <taxon>Bacillota</taxon>
        <taxon>Bacilli</taxon>
        <taxon>Bacillales</taxon>
        <taxon>Paenibacillaceae</taxon>
        <taxon>Paenibacillus</taxon>
    </lineage>
</organism>
<dbReference type="RefSeq" id="WP_094013622.1">
    <property type="nucleotide sequence ID" value="NZ_NMQW01000004.1"/>
</dbReference>
<dbReference type="InterPro" id="IPR012854">
    <property type="entry name" value="Cu_amine_oxidase-like_N"/>
</dbReference>
<feature type="signal peptide" evidence="1">
    <location>
        <begin position="1"/>
        <end position="22"/>
    </location>
</feature>
<evidence type="ECO:0000259" key="2">
    <source>
        <dbReference type="Pfam" id="PF07833"/>
    </source>
</evidence>
<name>A0A229UVX5_9BACL</name>
<dbReference type="SUPFAM" id="SSF55383">
    <property type="entry name" value="Copper amine oxidase, domain N"/>
    <property type="match status" value="1"/>
</dbReference>
<dbReference type="InterPro" id="IPR036582">
    <property type="entry name" value="Mao_N_sf"/>
</dbReference>
<dbReference type="Pfam" id="PF07833">
    <property type="entry name" value="Cu_amine_oxidN1"/>
    <property type="match status" value="1"/>
</dbReference>
<comment type="caution">
    <text evidence="3">The sequence shown here is derived from an EMBL/GenBank/DDBJ whole genome shotgun (WGS) entry which is preliminary data.</text>
</comment>